<dbReference type="InterPro" id="IPR036236">
    <property type="entry name" value="Znf_C2H2_sf"/>
</dbReference>
<comment type="subcellular location">
    <subcellularLocation>
        <location evidence="1">Nucleus</location>
    </subcellularLocation>
</comment>
<dbReference type="GO" id="GO:0008270">
    <property type="term" value="F:zinc ion binding"/>
    <property type="evidence" value="ECO:0007669"/>
    <property type="project" value="UniProtKB-KW"/>
</dbReference>
<keyword evidence="5" id="KW-0539">Nucleus</keyword>
<feature type="compositionally biased region" description="Polar residues" evidence="7">
    <location>
        <begin position="204"/>
        <end position="217"/>
    </location>
</feature>
<name>A0A8H8DCC8_9ASCO</name>
<feature type="region of interest" description="Disordered" evidence="7">
    <location>
        <begin position="196"/>
        <end position="242"/>
    </location>
</feature>
<keyword evidence="8" id="KW-0812">Transmembrane</keyword>
<evidence type="ECO:0000259" key="9">
    <source>
        <dbReference type="PROSITE" id="PS50157"/>
    </source>
</evidence>
<evidence type="ECO:0000256" key="8">
    <source>
        <dbReference type="SAM" id="Phobius"/>
    </source>
</evidence>
<dbReference type="PROSITE" id="PS00028">
    <property type="entry name" value="ZINC_FINGER_C2H2_1"/>
    <property type="match status" value="1"/>
</dbReference>
<feature type="compositionally biased region" description="Polar residues" evidence="7">
    <location>
        <begin position="86"/>
        <end position="98"/>
    </location>
</feature>
<evidence type="ECO:0000256" key="5">
    <source>
        <dbReference type="ARBA" id="ARBA00023242"/>
    </source>
</evidence>
<dbReference type="OrthoDB" id="9439903at2759"/>
<evidence type="ECO:0000256" key="2">
    <source>
        <dbReference type="ARBA" id="ARBA00022723"/>
    </source>
</evidence>
<dbReference type="PANTHER" id="PTHR24396">
    <property type="entry name" value="ZINC FINGER PROTEIN"/>
    <property type="match status" value="1"/>
</dbReference>
<organism evidence="10 11">
    <name type="scientific">Candida metapsilosis</name>
    <dbReference type="NCBI Taxonomy" id="273372"/>
    <lineage>
        <taxon>Eukaryota</taxon>
        <taxon>Fungi</taxon>
        <taxon>Dikarya</taxon>
        <taxon>Ascomycota</taxon>
        <taxon>Saccharomycotina</taxon>
        <taxon>Pichiomycetes</taxon>
        <taxon>Debaryomycetaceae</taxon>
        <taxon>Candida/Lodderomyces clade</taxon>
        <taxon>Candida</taxon>
    </lineage>
</organism>
<protein>
    <submittedName>
        <fullName evidence="10">STP2</fullName>
    </submittedName>
</protein>
<evidence type="ECO:0000313" key="11">
    <source>
        <dbReference type="Proteomes" id="UP000669133"/>
    </source>
</evidence>
<feature type="compositionally biased region" description="Basic and acidic residues" evidence="7">
    <location>
        <begin position="227"/>
        <end position="238"/>
    </location>
</feature>
<accession>A0A8H8DCC8</accession>
<evidence type="ECO:0000256" key="4">
    <source>
        <dbReference type="ARBA" id="ARBA00022833"/>
    </source>
</evidence>
<dbReference type="PANTHER" id="PTHR24396:SF19">
    <property type="entry name" value="FI01119P"/>
    <property type="match status" value="1"/>
</dbReference>
<keyword evidence="8" id="KW-0472">Membrane</keyword>
<feature type="region of interest" description="Disordered" evidence="7">
    <location>
        <begin position="58"/>
        <end position="101"/>
    </location>
</feature>
<dbReference type="InterPro" id="IPR051643">
    <property type="entry name" value="Transcr_Reg_ZincFinger"/>
</dbReference>
<evidence type="ECO:0000256" key="6">
    <source>
        <dbReference type="PROSITE-ProRule" id="PRU00042"/>
    </source>
</evidence>
<evidence type="ECO:0000256" key="1">
    <source>
        <dbReference type="ARBA" id="ARBA00004123"/>
    </source>
</evidence>
<dbReference type="GeneID" id="93651159"/>
<dbReference type="SUPFAM" id="SSF57667">
    <property type="entry name" value="beta-beta-alpha zinc fingers"/>
    <property type="match status" value="1"/>
</dbReference>
<feature type="compositionally biased region" description="Basic and acidic residues" evidence="7">
    <location>
        <begin position="58"/>
        <end position="74"/>
    </location>
</feature>
<dbReference type="GO" id="GO:0000978">
    <property type="term" value="F:RNA polymerase II cis-regulatory region sequence-specific DNA binding"/>
    <property type="evidence" value="ECO:0007669"/>
    <property type="project" value="TreeGrafter"/>
</dbReference>
<evidence type="ECO:0000256" key="7">
    <source>
        <dbReference type="SAM" id="MobiDB-lite"/>
    </source>
</evidence>
<dbReference type="EMBL" id="JAEOAQ010000002">
    <property type="protein sequence ID" value="KAG5420649.1"/>
    <property type="molecule type" value="Genomic_DNA"/>
</dbReference>
<feature type="compositionally biased region" description="Basic residues" evidence="7">
    <location>
        <begin position="406"/>
        <end position="417"/>
    </location>
</feature>
<dbReference type="PROSITE" id="PS50157">
    <property type="entry name" value="ZINC_FINGER_C2H2_2"/>
    <property type="match status" value="1"/>
</dbReference>
<dbReference type="InterPro" id="IPR013087">
    <property type="entry name" value="Znf_C2H2_type"/>
</dbReference>
<evidence type="ECO:0000256" key="3">
    <source>
        <dbReference type="ARBA" id="ARBA00022771"/>
    </source>
</evidence>
<feature type="region of interest" description="Disordered" evidence="7">
    <location>
        <begin position="406"/>
        <end position="425"/>
    </location>
</feature>
<keyword evidence="8" id="KW-1133">Transmembrane helix</keyword>
<feature type="compositionally biased region" description="Acidic residues" evidence="7">
    <location>
        <begin position="75"/>
        <end position="85"/>
    </location>
</feature>
<feature type="region of interest" description="Disordered" evidence="7">
    <location>
        <begin position="441"/>
        <end position="484"/>
    </location>
</feature>
<dbReference type="GO" id="GO:0005634">
    <property type="term" value="C:nucleus"/>
    <property type="evidence" value="ECO:0007669"/>
    <property type="project" value="UniProtKB-SubCell"/>
</dbReference>
<feature type="transmembrane region" description="Helical" evidence="8">
    <location>
        <begin position="20"/>
        <end position="44"/>
    </location>
</feature>
<reference evidence="10 11" key="1">
    <citation type="submission" date="2020-12" db="EMBL/GenBank/DDBJ databases">
        <title>Effect of drift, selection, and recombination on the evolution of hybrid genomes in Candida yeast pathogens.</title>
        <authorList>
            <person name="Mixao V."/>
            <person name="Ksiezopolska E."/>
            <person name="Saus E."/>
            <person name="Boekhout T."/>
            <person name="Gacser A."/>
            <person name="Gabaldon T."/>
        </authorList>
    </citation>
    <scope>NUCLEOTIDE SEQUENCE [LARGE SCALE GENOMIC DNA]</scope>
    <source>
        <strain evidence="10 11">BP57</strain>
    </source>
</reference>
<proteinExistence type="predicted"/>
<keyword evidence="2" id="KW-0479">Metal-binding</keyword>
<dbReference type="Gene3D" id="3.30.160.60">
    <property type="entry name" value="Classic Zinc Finger"/>
    <property type="match status" value="1"/>
</dbReference>
<gene>
    <name evidence="10" type="ORF">I9W82_002530</name>
</gene>
<comment type="caution">
    <text evidence="10">The sequence shown here is derived from an EMBL/GenBank/DDBJ whole genome shotgun (WGS) entry which is preliminary data.</text>
</comment>
<keyword evidence="3 6" id="KW-0863">Zinc-finger</keyword>
<dbReference type="RefSeq" id="XP_067549765.1">
    <property type="nucleotide sequence ID" value="XM_067691396.1"/>
</dbReference>
<evidence type="ECO:0000313" key="10">
    <source>
        <dbReference type="EMBL" id="KAG5420649.1"/>
    </source>
</evidence>
<keyword evidence="11" id="KW-1185">Reference proteome</keyword>
<feature type="domain" description="C2H2-type" evidence="9">
    <location>
        <begin position="245"/>
        <end position="272"/>
    </location>
</feature>
<dbReference type="AlphaFoldDB" id="A0A8H8DCC8"/>
<sequence>MKSEKQGPSATVSLTAQNVFNVAIIAFIVTTFKYIVETIFHFILQKSSLVLIQNESHGESIPDSKDITTENEHEHEEEEEEEEESFSNLFPSINIKTEPTSDKEDLSAECLVPTSCSMGLTTRLLPVKNAKGELEWVFAEDDSMLNKGTELDVFKIPQPHNHKLKQHINHNTNELSPTMSNSSNETTLSAKLEFNNSHSKEHSVSPNGSSHTTSSPYSGEEEEEEERNASEDHEHNFDADGEQNFPCPHCDATFKIKGYLTRHLKKHSSSKAYSCPFHKQSIYKDKNNITHKCHPTGGFSRRDTYKTHLKSRHFEYPEGIKTKNRANSEGHCSMCGEYFRSAEIWCEMHVEGGECKFLPQDYKGKSRIKNRLKKKLQRNEEITDPELLPFASKVLEEVREQKLQKRLAKKEKKRNSLKRQVQQQQQNLLRQEMANQNYQYQPSVNGSVSTSSPQHMDTPGSLASSSQYESSTIHSPFTPQTSKSPLALMTNNYVKEESPHINQAQQQYQPQSQYTPAPYQFEQIEMAHTASKQSISEDYDDEFCLDVDQLSPQSTRQFNEMVQAIKFQQANVQEPMYFQQQPQQPYHYQAVQSVGSQYMN</sequence>
<dbReference type="Proteomes" id="UP000669133">
    <property type="component" value="Unassembled WGS sequence"/>
</dbReference>
<dbReference type="GO" id="GO:0000981">
    <property type="term" value="F:DNA-binding transcription factor activity, RNA polymerase II-specific"/>
    <property type="evidence" value="ECO:0007669"/>
    <property type="project" value="TreeGrafter"/>
</dbReference>
<keyword evidence="4" id="KW-0862">Zinc</keyword>
<dbReference type="SMART" id="SM00355">
    <property type="entry name" value="ZnF_C2H2"/>
    <property type="match status" value="2"/>
</dbReference>